<evidence type="ECO:0000256" key="1">
    <source>
        <dbReference type="SAM" id="MobiDB-lite"/>
    </source>
</evidence>
<feature type="region of interest" description="Disordered" evidence="1">
    <location>
        <begin position="1"/>
        <end position="33"/>
    </location>
</feature>
<gene>
    <name evidence="2" type="ORF">DSM3645_03458</name>
</gene>
<dbReference type="HOGENOM" id="CLU_3380762_0_0_0"/>
<evidence type="ECO:0000313" key="2">
    <source>
        <dbReference type="EMBL" id="EAQ79501.1"/>
    </source>
</evidence>
<accession>A3ZW05</accession>
<feature type="compositionally biased region" description="Polar residues" evidence="1">
    <location>
        <begin position="1"/>
        <end position="13"/>
    </location>
</feature>
<feature type="compositionally biased region" description="Basic residues" evidence="1">
    <location>
        <begin position="24"/>
        <end position="33"/>
    </location>
</feature>
<protein>
    <submittedName>
        <fullName evidence="2">Uncharacterized protein</fullName>
    </submittedName>
</protein>
<sequence>MRSRNQPRSSTHSVDFRTPARPITKLRSRQRPN</sequence>
<name>A3ZW05_9BACT</name>
<dbReference type="AlphaFoldDB" id="A3ZW05"/>
<comment type="caution">
    <text evidence="2">The sequence shown here is derived from an EMBL/GenBank/DDBJ whole genome shotgun (WGS) entry which is preliminary data.</text>
</comment>
<organism evidence="2 3">
    <name type="scientific">Blastopirellula marina DSM 3645</name>
    <dbReference type="NCBI Taxonomy" id="314230"/>
    <lineage>
        <taxon>Bacteria</taxon>
        <taxon>Pseudomonadati</taxon>
        <taxon>Planctomycetota</taxon>
        <taxon>Planctomycetia</taxon>
        <taxon>Pirellulales</taxon>
        <taxon>Pirellulaceae</taxon>
        <taxon>Blastopirellula</taxon>
    </lineage>
</organism>
<proteinExistence type="predicted"/>
<evidence type="ECO:0000313" key="3">
    <source>
        <dbReference type="Proteomes" id="UP000004358"/>
    </source>
</evidence>
<dbReference type="EMBL" id="AANZ01000014">
    <property type="protein sequence ID" value="EAQ79501.1"/>
    <property type="molecule type" value="Genomic_DNA"/>
</dbReference>
<dbReference type="Proteomes" id="UP000004358">
    <property type="component" value="Unassembled WGS sequence"/>
</dbReference>
<reference evidence="2 3" key="1">
    <citation type="submission" date="2006-02" db="EMBL/GenBank/DDBJ databases">
        <authorList>
            <person name="Amann R."/>
            <person name="Ferriera S."/>
            <person name="Johnson J."/>
            <person name="Kravitz S."/>
            <person name="Halpern A."/>
            <person name="Remington K."/>
            <person name="Beeson K."/>
            <person name="Tran B."/>
            <person name="Rogers Y.-H."/>
            <person name="Friedman R."/>
            <person name="Venter J.C."/>
        </authorList>
    </citation>
    <scope>NUCLEOTIDE SEQUENCE [LARGE SCALE GENOMIC DNA]</scope>
    <source>
        <strain evidence="2 3">DSM 3645</strain>
    </source>
</reference>